<comment type="caution">
    <text evidence="1">The sequence shown here is derived from an EMBL/GenBank/DDBJ whole genome shotgun (WGS) entry which is preliminary data.</text>
</comment>
<gene>
    <name evidence="1" type="ORF">LCGC14_2215010</name>
</gene>
<dbReference type="AlphaFoldDB" id="A0A0F9DCL1"/>
<organism evidence="1">
    <name type="scientific">marine sediment metagenome</name>
    <dbReference type="NCBI Taxonomy" id="412755"/>
    <lineage>
        <taxon>unclassified sequences</taxon>
        <taxon>metagenomes</taxon>
        <taxon>ecological metagenomes</taxon>
    </lineage>
</organism>
<evidence type="ECO:0000313" key="1">
    <source>
        <dbReference type="EMBL" id="KKL59473.1"/>
    </source>
</evidence>
<name>A0A0F9DCL1_9ZZZZ</name>
<dbReference type="EMBL" id="LAZR01029474">
    <property type="protein sequence ID" value="KKL59473.1"/>
    <property type="molecule type" value="Genomic_DNA"/>
</dbReference>
<sequence>MEGWIKIHRQSINSSVWKNAKTWYIWCWCLMKATHAPVKFPFNGQDVELKPGEFVTGRTKALKELKNCSVQNYKTAIEYLKSTSRITTKVTNKFTIISICKWEQYQSQVTSKLTIKVNNQPPATNQPLTTYKNNKNIKNNKKLLPKKTNPLMLTRGQCQAYLQEFPGLTLEELKEQRLKCNNHMGMSSSDYTNPGLFFKGWLRQFMDEKRQKEFANRKMKEYPEISEEQRQRNIKRLSKIKTKLKGVI</sequence>
<reference evidence="1" key="1">
    <citation type="journal article" date="2015" name="Nature">
        <title>Complex archaea that bridge the gap between prokaryotes and eukaryotes.</title>
        <authorList>
            <person name="Spang A."/>
            <person name="Saw J.H."/>
            <person name="Jorgensen S.L."/>
            <person name="Zaremba-Niedzwiedzka K."/>
            <person name="Martijn J."/>
            <person name="Lind A.E."/>
            <person name="van Eijk R."/>
            <person name="Schleper C."/>
            <person name="Guy L."/>
            <person name="Ettema T.J."/>
        </authorList>
    </citation>
    <scope>NUCLEOTIDE SEQUENCE</scope>
</reference>
<proteinExistence type="predicted"/>
<protein>
    <submittedName>
        <fullName evidence="1">Uncharacterized protein</fullName>
    </submittedName>
</protein>
<accession>A0A0F9DCL1</accession>